<evidence type="ECO:0000259" key="3">
    <source>
        <dbReference type="Pfam" id="PF04536"/>
    </source>
</evidence>
<evidence type="ECO:0000313" key="4">
    <source>
        <dbReference type="EMBL" id="QNN63784.1"/>
    </source>
</evidence>
<dbReference type="KEGG" id="ldn:H9L06_05780"/>
<keyword evidence="5" id="KW-1185">Reference proteome</keyword>
<feature type="region of interest" description="Disordered" evidence="2">
    <location>
        <begin position="660"/>
        <end position="702"/>
    </location>
</feature>
<evidence type="ECO:0000256" key="2">
    <source>
        <dbReference type="SAM" id="MobiDB-lite"/>
    </source>
</evidence>
<gene>
    <name evidence="4" type="ORF">H9L06_05780</name>
</gene>
<evidence type="ECO:0000256" key="1">
    <source>
        <dbReference type="SAM" id="Coils"/>
    </source>
</evidence>
<dbReference type="Gene3D" id="3.10.310.50">
    <property type="match status" value="1"/>
</dbReference>
<accession>A0A7G9S7F9</accession>
<feature type="compositionally biased region" description="Gly residues" evidence="2">
    <location>
        <begin position="660"/>
        <end position="679"/>
    </location>
</feature>
<keyword evidence="1" id="KW-0175">Coiled coil</keyword>
<dbReference type="Pfam" id="PF04536">
    <property type="entry name" value="TPM_phosphatase"/>
    <property type="match status" value="1"/>
</dbReference>
<sequence>MEHSQPSNQQHNVRSILAAATKWLATAAIGAAWMLGSSVAASATEPVSLDSGYVTDSAGVLSADDIESANDRLATTYGETGIDLYVVFVDEFTNPSDRIEWTNTTADMNGLGETQYLLAVATEGRQYFISGYTSGPLSDSDLDKIEQEILPTLRDSNWLGAVSSAAAAIESQHSAPGRNAAVAVGIGVGAVGLGGAAWGVTRIARNKRKQASAQADLTELDRTAGAALVAADDAVKSSAQELEFARAQFGDGAVEDFIAALENARSELLRAFALRQLLDDSAPDTREQKVEWLEEIIELCDAVDTTLDAQVDEFDALRAIEQNAPAVLQKLTQRRQQVEGMVPQVEAEVARLNATYASSALASFSGSTEQLAKLIAFATERETEAQSVLDTRGDAPAAHPAAVPTTPDATATPGGSVAITIREGEAAIGQAEELARTITEHGERLAEVEKRCAELITELERDVATARTLGDPDGSVAGAIAATEQQIAQARVQLSGTGRDPDRALQELDAANTHIDSVVEAAQQAVRNQQLLDAQLAQAGDQVRQAEAYIDARRGAVGVTARTRVAEARASLSRAIALQGGNTPGALVEVRRASKLASEALSSAQSDVSGFGGGYSGGYGGGSYSSGDATLGAILGAILGSGGSGGRSSGRGGGFGGYSGGFGGGSRSGGRSRSGGFGGSSRSSGRRSGGGGGRRSRGGGRF</sequence>
<organism evidence="4 5">
    <name type="scientific">Leucobacter denitrificans</name>
    <dbReference type="NCBI Taxonomy" id="683042"/>
    <lineage>
        <taxon>Bacteria</taxon>
        <taxon>Bacillati</taxon>
        <taxon>Actinomycetota</taxon>
        <taxon>Actinomycetes</taxon>
        <taxon>Micrococcales</taxon>
        <taxon>Microbacteriaceae</taxon>
        <taxon>Leucobacter</taxon>
    </lineage>
</organism>
<proteinExistence type="predicted"/>
<protein>
    <submittedName>
        <fullName evidence="4">TPM domain-containing protein</fullName>
    </submittedName>
</protein>
<dbReference type="EMBL" id="CP060716">
    <property type="protein sequence ID" value="QNN63784.1"/>
    <property type="molecule type" value="Genomic_DNA"/>
</dbReference>
<dbReference type="RefSeq" id="WP_187556241.1">
    <property type="nucleotide sequence ID" value="NZ_CP060716.1"/>
</dbReference>
<reference evidence="4 5" key="1">
    <citation type="submission" date="2020-08" db="EMBL/GenBank/DDBJ databases">
        <title>Genome sequence of Leucobacter denitrificans KACC 14055T.</title>
        <authorList>
            <person name="Hyun D.-W."/>
            <person name="Bae J.-W."/>
        </authorList>
    </citation>
    <scope>NUCLEOTIDE SEQUENCE [LARGE SCALE GENOMIC DNA]</scope>
    <source>
        <strain evidence="4 5">KACC 14055</strain>
    </source>
</reference>
<feature type="compositionally biased region" description="Low complexity" evidence="2">
    <location>
        <begin position="395"/>
        <end position="413"/>
    </location>
</feature>
<dbReference type="AlphaFoldDB" id="A0A7G9S7F9"/>
<feature type="coiled-coil region" evidence="1">
    <location>
        <begin position="431"/>
        <end position="458"/>
    </location>
</feature>
<evidence type="ECO:0000313" key="5">
    <source>
        <dbReference type="Proteomes" id="UP000515934"/>
    </source>
</evidence>
<name>A0A7G9S7F9_9MICO</name>
<dbReference type="InterPro" id="IPR007621">
    <property type="entry name" value="TPM_dom"/>
</dbReference>
<dbReference type="Proteomes" id="UP000515934">
    <property type="component" value="Chromosome"/>
</dbReference>
<feature type="region of interest" description="Disordered" evidence="2">
    <location>
        <begin position="394"/>
        <end position="413"/>
    </location>
</feature>
<feature type="domain" description="TPM" evidence="3">
    <location>
        <begin position="54"/>
        <end position="171"/>
    </location>
</feature>